<dbReference type="InterPro" id="IPR006076">
    <property type="entry name" value="FAD-dep_OxRdtase"/>
</dbReference>
<dbReference type="Pfam" id="PF01266">
    <property type="entry name" value="DAO"/>
    <property type="match status" value="1"/>
</dbReference>
<dbReference type="GO" id="GO:0016491">
    <property type="term" value="F:oxidoreductase activity"/>
    <property type="evidence" value="ECO:0007669"/>
    <property type="project" value="UniProtKB-KW"/>
</dbReference>
<dbReference type="STRING" id="1220578.FPE01S_01_11340"/>
<dbReference type="GO" id="GO:0005737">
    <property type="term" value="C:cytoplasm"/>
    <property type="evidence" value="ECO:0007669"/>
    <property type="project" value="TreeGrafter"/>
</dbReference>
<evidence type="ECO:0000259" key="2">
    <source>
        <dbReference type="Pfam" id="PF01266"/>
    </source>
</evidence>
<evidence type="ECO:0000313" key="3">
    <source>
        <dbReference type="EMBL" id="GAO42121.1"/>
    </source>
</evidence>
<organism evidence="3 4">
    <name type="scientific">Flavihumibacter petaseus NBRC 106054</name>
    <dbReference type="NCBI Taxonomy" id="1220578"/>
    <lineage>
        <taxon>Bacteria</taxon>
        <taxon>Pseudomonadati</taxon>
        <taxon>Bacteroidota</taxon>
        <taxon>Chitinophagia</taxon>
        <taxon>Chitinophagales</taxon>
        <taxon>Chitinophagaceae</taxon>
        <taxon>Flavihumibacter</taxon>
    </lineage>
</organism>
<evidence type="ECO:0000256" key="1">
    <source>
        <dbReference type="ARBA" id="ARBA00023002"/>
    </source>
</evidence>
<accession>A0A0E9MXH3</accession>
<dbReference type="OrthoDB" id="9794226at2"/>
<dbReference type="InterPro" id="IPR036188">
    <property type="entry name" value="FAD/NAD-bd_sf"/>
</dbReference>
<gene>
    <name evidence="3" type="ORF">FPE01S_01_11340</name>
</gene>
<dbReference type="Proteomes" id="UP000033121">
    <property type="component" value="Unassembled WGS sequence"/>
</dbReference>
<protein>
    <submittedName>
        <fullName evidence="3">Putative oxidoreductase</fullName>
    </submittedName>
</protein>
<dbReference type="EMBL" id="BBWV01000001">
    <property type="protein sequence ID" value="GAO42121.1"/>
    <property type="molecule type" value="Genomic_DNA"/>
</dbReference>
<dbReference type="AlphaFoldDB" id="A0A0E9MXH3"/>
<comment type="caution">
    <text evidence="3">The sequence shown here is derived from an EMBL/GenBank/DDBJ whole genome shotgun (WGS) entry which is preliminary data.</text>
</comment>
<dbReference type="PANTHER" id="PTHR13847">
    <property type="entry name" value="SARCOSINE DEHYDROGENASE-RELATED"/>
    <property type="match status" value="1"/>
</dbReference>
<dbReference type="Gene3D" id="3.30.9.10">
    <property type="entry name" value="D-Amino Acid Oxidase, subunit A, domain 2"/>
    <property type="match status" value="1"/>
</dbReference>
<dbReference type="PANTHER" id="PTHR13847:SF289">
    <property type="entry name" value="GLYCINE OXIDASE"/>
    <property type="match status" value="1"/>
</dbReference>
<keyword evidence="1" id="KW-0560">Oxidoreductase</keyword>
<name>A0A0E9MXH3_9BACT</name>
<evidence type="ECO:0000313" key="4">
    <source>
        <dbReference type="Proteomes" id="UP000033121"/>
    </source>
</evidence>
<sequence length="413" mass="44868">MKAVVVGGGIIGLSSAYFLKEAGWDVVVVDRSDLSDNCSYGNLGMIVPSHFVPLAAPGMVTQGIRWMFNSKSPFYVRPSLSSTLIQWGLKFMRSATAAHVEASAVPLRDLNVLSKKLYEAMAAKPEFAFALEKKGIMMYFRDEKVAEEEIHLAEKARSLGLDVAALSAGEARQIETGTRLDVLGAVHYRCDAHLYPNLLMPQLVKFLKGAGVQFITNAPVLSVNRQKNQVRSIVAGNQTIDGDVFVFAAGSWLPELGRRAGLQLSVLPGKGYSFTLQQPETTLQVPAILCEARVAITPMDGKMRYGGTMELGAINDKINMRRVQGIVESVPDYFPDIKLQMPKQEDIWFGYRPCTPDGLPLIGYTKTVDNLIVAGGHAMMGLSLGPATGKLVAEMAGGVPLTVNATAFRPDRF</sequence>
<dbReference type="SUPFAM" id="SSF51905">
    <property type="entry name" value="FAD/NAD(P)-binding domain"/>
    <property type="match status" value="1"/>
</dbReference>
<feature type="domain" description="FAD dependent oxidoreductase" evidence="2">
    <location>
        <begin position="3"/>
        <end position="395"/>
    </location>
</feature>
<keyword evidence="4" id="KW-1185">Reference proteome</keyword>
<dbReference type="Gene3D" id="3.50.50.60">
    <property type="entry name" value="FAD/NAD(P)-binding domain"/>
    <property type="match status" value="2"/>
</dbReference>
<dbReference type="SUPFAM" id="SSF54373">
    <property type="entry name" value="FAD-linked reductases, C-terminal domain"/>
    <property type="match status" value="1"/>
</dbReference>
<proteinExistence type="predicted"/>
<reference evidence="3 4" key="1">
    <citation type="submission" date="2015-04" db="EMBL/GenBank/DDBJ databases">
        <title>Whole genome shotgun sequence of Flavihumibacter petaseus NBRC 106054.</title>
        <authorList>
            <person name="Miyazawa S."/>
            <person name="Hosoyama A."/>
            <person name="Hashimoto M."/>
            <person name="Noguchi M."/>
            <person name="Tsuchikane K."/>
            <person name="Ohji S."/>
            <person name="Yamazoe A."/>
            <person name="Ichikawa N."/>
            <person name="Kimura A."/>
            <person name="Fujita N."/>
        </authorList>
    </citation>
    <scope>NUCLEOTIDE SEQUENCE [LARGE SCALE GENOMIC DNA]</scope>
    <source>
        <strain evidence="3 4">NBRC 106054</strain>
    </source>
</reference>
<dbReference type="RefSeq" id="WP_046367872.1">
    <property type="nucleotide sequence ID" value="NZ_BBWV01000001.1"/>
</dbReference>